<dbReference type="GO" id="GO:0035438">
    <property type="term" value="F:cyclic-di-GMP binding"/>
    <property type="evidence" value="ECO:0007669"/>
    <property type="project" value="InterPro"/>
</dbReference>
<dbReference type="OrthoDB" id="2054531at2"/>
<feature type="domain" description="PilZ" evidence="1">
    <location>
        <begin position="98"/>
        <end position="193"/>
    </location>
</feature>
<name>A0A0K8J3N9_9FIRM</name>
<dbReference type="EMBL" id="LN879430">
    <property type="protein sequence ID" value="CUH92115.1"/>
    <property type="molecule type" value="Genomic_DNA"/>
</dbReference>
<dbReference type="Gene3D" id="2.40.10.220">
    <property type="entry name" value="predicted glycosyltransferase like domains"/>
    <property type="match status" value="1"/>
</dbReference>
<dbReference type="AlphaFoldDB" id="A0A0K8J3N9"/>
<protein>
    <recommendedName>
        <fullName evidence="1">PilZ domain-containing protein</fullName>
    </recommendedName>
</protein>
<reference evidence="3" key="1">
    <citation type="submission" date="2015-09" db="EMBL/GenBank/DDBJ databases">
        <authorList>
            <person name="Wibberg D."/>
        </authorList>
    </citation>
    <scope>NUCLEOTIDE SEQUENCE [LARGE SCALE GENOMIC DNA]</scope>
    <source>
        <strain evidence="3">SD1D</strain>
    </source>
</reference>
<organism evidence="2 3">
    <name type="scientific">Herbinix luporum</name>
    <dbReference type="NCBI Taxonomy" id="1679721"/>
    <lineage>
        <taxon>Bacteria</taxon>
        <taxon>Bacillati</taxon>
        <taxon>Bacillota</taxon>
        <taxon>Clostridia</taxon>
        <taxon>Lachnospirales</taxon>
        <taxon>Lachnospiraceae</taxon>
        <taxon>Herbinix</taxon>
    </lineage>
</organism>
<dbReference type="InterPro" id="IPR009875">
    <property type="entry name" value="PilZ_domain"/>
</dbReference>
<dbReference type="SUPFAM" id="SSF141371">
    <property type="entry name" value="PilZ domain-like"/>
    <property type="match status" value="1"/>
</dbReference>
<dbReference type="Proteomes" id="UP000196053">
    <property type="component" value="Chromosome I"/>
</dbReference>
<keyword evidence="3" id="KW-1185">Reference proteome</keyword>
<evidence type="ECO:0000313" key="3">
    <source>
        <dbReference type="Proteomes" id="UP000196053"/>
    </source>
</evidence>
<dbReference type="Pfam" id="PF07238">
    <property type="entry name" value="PilZ"/>
    <property type="match status" value="1"/>
</dbReference>
<evidence type="ECO:0000313" key="2">
    <source>
        <dbReference type="EMBL" id="CUH92115.1"/>
    </source>
</evidence>
<proteinExistence type="predicted"/>
<dbReference type="RefSeq" id="WP_058257513.1">
    <property type="nucleotide sequence ID" value="NZ_DUPS01000057.1"/>
</dbReference>
<gene>
    <name evidence="2" type="ORF">SD1D_0563</name>
</gene>
<evidence type="ECO:0000259" key="1">
    <source>
        <dbReference type="Pfam" id="PF07238"/>
    </source>
</evidence>
<dbReference type="KEGG" id="hsd:SD1D_0563"/>
<sequence>MTIEDMPIGTKIDIEVRFSGRNFTFNSEMVLLLDKNSILINPIVVNDKTLGFNDFITNLVAIVNNKAFLWENVKINLVRYEGAIYHKVTLEGEGKSYNRREAFRLYIGENMTIYYNTASGPTQISVLVKDISESGVGFITKEELDVNRMIRLKIKDQNVILDLTAVIIRKEHLPHLNSFLFGCKFNEKNNRLGKYIARRQVEILRSKLRTISSNSKK</sequence>
<accession>A0A0K8J3N9</accession>